<keyword evidence="4" id="KW-0804">Transcription</keyword>
<dbReference type="Gene3D" id="3.40.50.2300">
    <property type="match status" value="2"/>
</dbReference>
<organism evidence="6 7">
    <name type="scientific">Novacetimonas maltaceti</name>
    <dbReference type="NCBI Taxonomy" id="1203393"/>
    <lineage>
        <taxon>Bacteria</taxon>
        <taxon>Pseudomonadati</taxon>
        <taxon>Pseudomonadota</taxon>
        <taxon>Alphaproteobacteria</taxon>
        <taxon>Acetobacterales</taxon>
        <taxon>Acetobacteraceae</taxon>
        <taxon>Novacetimonas</taxon>
    </lineage>
</organism>
<dbReference type="PANTHER" id="PTHR30146">
    <property type="entry name" value="LACI-RELATED TRANSCRIPTIONAL REPRESSOR"/>
    <property type="match status" value="1"/>
</dbReference>
<dbReference type="SUPFAM" id="SSF47413">
    <property type="entry name" value="lambda repressor-like DNA-binding domains"/>
    <property type="match status" value="1"/>
</dbReference>
<evidence type="ECO:0000256" key="1">
    <source>
        <dbReference type="ARBA" id="ARBA00022491"/>
    </source>
</evidence>
<dbReference type="OrthoDB" id="9784962at2"/>
<dbReference type="GO" id="GO:0003700">
    <property type="term" value="F:DNA-binding transcription factor activity"/>
    <property type="evidence" value="ECO:0007669"/>
    <property type="project" value="TreeGrafter"/>
</dbReference>
<keyword evidence="3" id="KW-0238">DNA-binding</keyword>
<reference evidence="6 7" key="1">
    <citation type="submission" date="2018-01" db="EMBL/GenBank/DDBJ databases">
        <title>Draft Genome Sequence of Komagataeibacter maltaceti LMG 1529, a Vinegar Producing Acetic Acid Bacterium Isolated from Malt Vinegar Brewery Acetifiers.</title>
        <authorList>
            <person name="Zhang Q."/>
            <person name="Hollensteiner J."/>
            <person name="Poehlein A."/>
            <person name="Daniel R."/>
        </authorList>
    </citation>
    <scope>NUCLEOTIDE SEQUENCE [LARGE SCALE GENOMIC DNA]</scope>
    <source>
        <strain evidence="6 7">LMG 1529</strain>
    </source>
</reference>
<dbReference type="Proteomes" id="UP000237344">
    <property type="component" value="Unassembled WGS sequence"/>
</dbReference>
<dbReference type="InterPro" id="IPR046335">
    <property type="entry name" value="LacI/GalR-like_sensor"/>
</dbReference>
<dbReference type="Pfam" id="PF00356">
    <property type="entry name" value="LacI"/>
    <property type="match status" value="1"/>
</dbReference>
<keyword evidence="2" id="KW-0805">Transcription regulation</keyword>
<evidence type="ECO:0000259" key="5">
    <source>
        <dbReference type="PROSITE" id="PS50932"/>
    </source>
</evidence>
<evidence type="ECO:0000256" key="3">
    <source>
        <dbReference type="ARBA" id="ARBA00023125"/>
    </source>
</evidence>
<dbReference type="PROSITE" id="PS50932">
    <property type="entry name" value="HTH_LACI_2"/>
    <property type="match status" value="1"/>
</dbReference>
<dbReference type="SUPFAM" id="SSF53822">
    <property type="entry name" value="Periplasmic binding protein-like I"/>
    <property type="match status" value="1"/>
</dbReference>
<name>A0A2S3W2L6_9PROT</name>
<keyword evidence="1" id="KW-0678">Repressor</keyword>
<feature type="domain" description="HTH lacI-type" evidence="5">
    <location>
        <begin position="31"/>
        <end position="85"/>
    </location>
</feature>
<dbReference type="GO" id="GO:0000976">
    <property type="term" value="F:transcription cis-regulatory region binding"/>
    <property type="evidence" value="ECO:0007669"/>
    <property type="project" value="TreeGrafter"/>
</dbReference>
<evidence type="ECO:0000256" key="2">
    <source>
        <dbReference type="ARBA" id="ARBA00023015"/>
    </source>
</evidence>
<dbReference type="Pfam" id="PF13377">
    <property type="entry name" value="Peripla_BP_3"/>
    <property type="match status" value="1"/>
</dbReference>
<dbReference type="SMART" id="SM00354">
    <property type="entry name" value="HTH_LACI"/>
    <property type="match status" value="1"/>
</dbReference>
<dbReference type="CDD" id="cd06278">
    <property type="entry name" value="PBP1_LacI-like"/>
    <property type="match status" value="1"/>
</dbReference>
<dbReference type="InterPro" id="IPR010982">
    <property type="entry name" value="Lambda_DNA-bd_dom_sf"/>
</dbReference>
<accession>A0A2S3W2L6</accession>
<dbReference type="Gene3D" id="1.10.260.40">
    <property type="entry name" value="lambda repressor-like DNA-binding domains"/>
    <property type="match status" value="1"/>
</dbReference>
<keyword evidence="7" id="KW-1185">Reference proteome</keyword>
<dbReference type="AlphaFoldDB" id="A0A2S3W2L6"/>
<protein>
    <submittedName>
        <fullName evidence="6">Catabolite control protein A</fullName>
    </submittedName>
</protein>
<dbReference type="EMBL" id="POTC01000012">
    <property type="protein sequence ID" value="POF63048.1"/>
    <property type="molecule type" value="Genomic_DNA"/>
</dbReference>
<evidence type="ECO:0000256" key="4">
    <source>
        <dbReference type="ARBA" id="ARBA00023163"/>
    </source>
</evidence>
<comment type="caution">
    <text evidence="6">The sequence shown here is derived from an EMBL/GenBank/DDBJ whole genome shotgun (WGS) entry which is preliminary data.</text>
</comment>
<evidence type="ECO:0000313" key="6">
    <source>
        <dbReference type="EMBL" id="POF63048.1"/>
    </source>
</evidence>
<evidence type="ECO:0000313" key="7">
    <source>
        <dbReference type="Proteomes" id="UP000237344"/>
    </source>
</evidence>
<dbReference type="PANTHER" id="PTHR30146:SF95">
    <property type="entry name" value="RIBOSE OPERON REPRESSOR"/>
    <property type="match status" value="1"/>
</dbReference>
<proteinExistence type="predicted"/>
<dbReference type="InterPro" id="IPR000843">
    <property type="entry name" value="HTH_LacI"/>
</dbReference>
<gene>
    <name evidence="6" type="primary">ccpA</name>
    <name evidence="6" type="ORF">KMAL_12860</name>
</gene>
<dbReference type="CDD" id="cd01392">
    <property type="entry name" value="HTH_LacI"/>
    <property type="match status" value="1"/>
</dbReference>
<dbReference type="InterPro" id="IPR028082">
    <property type="entry name" value="Peripla_BP_I"/>
</dbReference>
<sequence>MCDIAAWHDCTVAVRLRAKHATWENAIIRAVTSIDVARAAGVSQSAVSRAFSPGSSISARTKQKVLAAAASLGYRPNRIPAIMLSGRSFMVGVVIGGLENPFYATALERLATALRESGLQVLLMHVDDALTLDSALDRLVSYRIDAIVTSLAIGSKAVVQALSQLRLPVVCFNSSHVGPWISTVNSNNHGAGLVAARLLGRHGMQRPLWLAGPSRNSASRARGRGFCQGVRDTGIPSARLVRVQGNDTYDSGYDAIARLQKQGIRPDAIFSSNDMMACGAIDALRECMGLHCPHDVAIMGYDNIPQAAWRSYDLTSFDQQTDQMVARAMQLLDEALGTQDGPVSRTCIVDAQLIERGSTRAAR</sequence>